<organism evidence="1 2">
    <name type="scientific">Serendipita vermifera MAFF 305830</name>
    <dbReference type="NCBI Taxonomy" id="933852"/>
    <lineage>
        <taxon>Eukaryota</taxon>
        <taxon>Fungi</taxon>
        <taxon>Dikarya</taxon>
        <taxon>Basidiomycota</taxon>
        <taxon>Agaricomycotina</taxon>
        <taxon>Agaricomycetes</taxon>
        <taxon>Sebacinales</taxon>
        <taxon>Serendipitaceae</taxon>
        <taxon>Serendipita</taxon>
    </lineage>
</organism>
<protein>
    <submittedName>
        <fullName evidence="1">Uncharacterized protein</fullName>
    </submittedName>
</protein>
<keyword evidence="2" id="KW-1185">Reference proteome</keyword>
<accession>A0A0C3AJ25</accession>
<proteinExistence type="predicted"/>
<dbReference type="HOGENOM" id="CLU_2980560_0_0_1"/>
<sequence length="58" mass="6274">MSRSFQLQSDARVGSFLLYPGVAPAGFPLCTSANVFQTAKDDSYKAKTGTVRQLTCIE</sequence>
<reference evidence="1 2" key="1">
    <citation type="submission" date="2014-04" db="EMBL/GenBank/DDBJ databases">
        <authorList>
            <consortium name="DOE Joint Genome Institute"/>
            <person name="Kuo A."/>
            <person name="Zuccaro A."/>
            <person name="Kohler A."/>
            <person name="Nagy L.G."/>
            <person name="Floudas D."/>
            <person name="Copeland A."/>
            <person name="Barry K.W."/>
            <person name="Cichocki N."/>
            <person name="Veneault-Fourrey C."/>
            <person name="LaButti K."/>
            <person name="Lindquist E.A."/>
            <person name="Lipzen A."/>
            <person name="Lundell T."/>
            <person name="Morin E."/>
            <person name="Murat C."/>
            <person name="Sun H."/>
            <person name="Tunlid A."/>
            <person name="Henrissat B."/>
            <person name="Grigoriev I.V."/>
            <person name="Hibbett D.S."/>
            <person name="Martin F."/>
            <person name="Nordberg H.P."/>
            <person name="Cantor M.N."/>
            <person name="Hua S.X."/>
        </authorList>
    </citation>
    <scope>NUCLEOTIDE SEQUENCE [LARGE SCALE GENOMIC DNA]</scope>
    <source>
        <strain evidence="1 2">MAFF 305830</strain>
    </source>
</reference>
<name>A0A0C3AJ25_SERVB</name>
<dbReference type="EMBL" id="KN824808">
    <property type="protein sequence ID" value="KIM19336.1"/>
    <property type="molecule type" value="Genomic_DNA"/>
</dbReference>
<reference evidence="2" key="2">
    <citation type="submission" date="2015-01" db="EMBL/GenBank/DDBJ databases">
        <title>Evolutionary Origins and Diversification of the Mycorrhizal Mutualists.</title>
        <authorList>
            <consortium name="DOE Joint Genome Institute"/>
            <consortium name="Mycorrhizal Genomics Consortium"/>
            <person name="Kohler A."/>
            <person name="Kuo A."/>
            <person name="Nagy L.G."/>
            <person name="Floudas D."/>
            <person name="Copeland A."/>
            <person name="Barry K.W."/>
            <person name="Cichocki N."/>
            <person name="Veneault-Fourrey C."/>
            <person name="LaButti K."/>
            <person name="Lindquist E.A."/>
            <person name="Lipzen A."/>
            <person name="Lundell T."/>
            <person name="Morin E."/>
            <person name="Murat C."/>
            <person name="Riley R."/>
            <person name="Ohm R."/>
            <person name="Sun H."/>
            <person name="Tunlid A."/>
            <person name="Henrissat B."/>
            <person name="Grigoriev I.V."/>
            <person name="Hibbett D.S."/>
            <person name="Martin F."/>
        </authorList>
    </citation>
    <scope>NUCLEOTIDE SEQUENCE [LARGE SCALE GENOMIC DNA]</scope>
    <source>
        <strain evidence="2">MAFF 305830</strain>
    </source>
</reference>
<dbReference type="AlphaFoldDB" id="A0A0C3AJ25"/>
<evidence type="ECO:0000313" key="1">
    <source>
        <dbReference type="EMBL" id="KIM19336.1"/>
    </source>
</evidence>
<dbReference type="Proteomes" id="UP000054097">
    <property type="component" value="Unassembled WGS sequence"/>
</dbReference>
<gene>
    <name evidence="1" type="ORF">M408DRAFT_31331</name>
</gene>
<evidence type="ECO:0000313" key="2">
    <source>
        <dbReference type="Proteomes" id="UP000054097"/>
    </source>
</evidence>